<dbReference type="AlphaFoldDB" id="A0A3P7P3W5"/>
<feature type="transmembrane region" description="Helical" evidence="5">
    <location>
        <begin position="468"/>
        <end position="492"/>
    </location>
</feature>
<keyword evidence="2 5" id="KW-0812">Transmembrane</keyword>
<accession>A0A3P7P3W5</accession>
<name>A0A3P7P3W5_DIBLA</name>
<evidence type="ECO:0000256" key="3">
    <source>
        <dbReference type="ARBA" id="ARBA00022989"/>
    </source>
</evidence>
<dbReference type="InterPro" id="IPR011701">
    <property type="entry name" value="MFS"/>
</dbReference>
<evidence type="ECO:0000256" key="1">
    <source>
        <dbReference type="ARBA" id="ARBA00004141"/>
    </source>
</evidence>
<dbReference type="Proteomes" id="UP000281553">
    <property type="component" value="Unassembled WGS sequence"/>
</dbReference>
<evidence type="ECO:0000256" key="2">
    <source>
        <dbReference type="ARBA" id="ARBA00022692"/>
    </source>
</evidence>
<dbReference type="GO" id="GO:0022857">
    <property type="term" value="F:transmembrane transporter activity"/>
    <property type="evidence" value="ECO:0007669"/>
    <property type="project" value="InterPro"/>
</dbReference>
<protein>
    <recommendedName>
        <fullName evidence="6">Major facilitator superfamily (MFS) profile domain-containing protein</fullName>
    </recommendedName>
</protein>
<dbReference type="PROSITE" id="PS50850">
    <property type="entry name" value="MFS"/>
    <property type="match status" value="1"/>
</dbReference>
<feature type="transmembrane region" description="Helical" evidence="5">
    <location>
        <begin position="535"/>
        <end position="552"/>
    </location>
</feature>
<feature type="transmembrane region" description="Helical" evidence="5">
    <location>
        <begin position="441"/>
        <end position="462"/>
    </location>
</feature>
<dbReference type="EMBL" id="UYRU01054589">
    <property type="protein sequence ID" value="VDN12726.1"/>
    <property type="molecule type" value="Genomic_DNA"/>
</dbReference>
<dbReference type="InterPro" id="IPR020846">
    <property type="entry name" value="MFS_dom"/>
</dbReference>
<dbReference type="InterPro" id="IPR005829">
    <property type="entry name" value="Sugar_transporter_CS"/>
</dbReference>
<keyword evidence="3 5" id="KW-1133">Transmembrane helix</keyword>
<dbReference type="InterPro" id="IPR036259">
    <property type="entry name" value="MFS_trans_sf"/>
</dbReference>
<comment type="subcellular location">
    <subcellularLocation>
        <location evidence="1">Membrane</location>
        <topology evidence="1">Multi-pass membrane protein</topology>
    </subcellularLocation>
</comment>
<gene>
    <name evidence="7" type="ORF">DILT_LOCUS8557</name>
</gene>
<dbReference type="Gene3D" id="1.20.1250.20">
    <property type="entry name" value="MFS general substrate transporter like domains"/>
    <property type="match status" value="1"/>
</dbReference>
<evidence type="ECO:0000313" key="7">
    <source>
        <dbReference type="EMBL" id="VDN12726.1"/>
    </source>
</evidence>
<sequence>MQNGSNLPIGEERECHSHVIYNIADCIRQDVTSSLVVEPLIQMLKPELEKWFRNASKLRGNRSTELQQFEDVARVLGPLAENRALIGGCELYSFERLENDTHHTLLELYENASHSGKAGTPCPYGYVYKYTSFQYQGGIVQEWDLVCDKAWQVPLNESAYMAGMLMGYICGGWLSDRIGRRRTMLYSGLIEIALNVAICFCPNHLTYIILRFLVSTFFTTRTSAFIVLLTEITTAKYRSILSAIGTILQLSIQRVLLGVSARYFTNWRVLYAVSLAPNALVLFSPLCLPESPKWLAAQKSYRPVGEVLYSAYQWNRRFRNACCLGSKPEPVMKKEEFLDRLGISAPSNDAASRLTPSGEEPGGKTDFSILHLFHRGLRGTTILTTALLTCQITTMFGITFYASHIRQHVSMVVIINALANIPGALLAAALYRFFRYRKKPLAAVFFITVLFLCAAAVHTLLLQPKSDHLLNILTNISIFFFSAAQRMIFVYVPELFQPLYRNRGFGIAAGLSRIGALSFPLINRLDTTVLHGLPLAVYATLTACQLLILFFVEDTNGEGVVVTVQSPSPDDPITVLEVTPLEAGVSAATDQNVGQKKQSLPK</sequence>
<keyword evidence="4 5" id="KW-0472">Membrane</keyword>
<evidence type="ECO:0000259" key="6">
    <source>
        <dbReference type="PROSITE" id="PS50850"/>
    </source>
</evidence>
<feature type="transmembrane region" description="Helical" evidence="5">
    <location>
        <begin position="382"/>
        <end position="403"/>
    </location>
</feature>
<feature type="transmembrane region" description="Helical" evidence="5">
    <location>
        <begin position="504"/>
        <end position="523"/>
    </location>
</feature>
<dbReference type="GO" id="GO:0016020">
    <property type="term" value="C:membrane"/>
    <property type="evidence" value="ECO:0007669"/>
    <property type="project" value="UniProtKB-SubCell"/>
</dbReference>
<organism evidence="7 8">
    <name type="scientific">Dibothriocephalus latus</name>
    <name type="common">Fish tapeworm</name>
    <name type="synonym">Diphyllobothrium latum</name>
    <dbReference type="NCBI Taxonomy" id="60516"/>
    <lineage>
        <taxon>Eukaryota</taxon>
        <taxon>Metazoa</taxon>
        <taxon>Spiralia</taxon>
        <taxon>Lophotrochozoa</taxon>
        <taxon>Platyhelminthes</taxon>
        <taxon>Cestoda</taxon>
        <taxon>Eucestoda</taxon>
        <taxon>Diphyllobothriidea</taxon>
        <taxon>Diphyllobothriidae</taxon>
        <taxon>Dibothriocephalus</taxon>
    </lineage>
</organism>
<evidence type="ECO:0000313" key="8">
    <source>
        <dbReference type="Proteomes" id="UP000281553"/>
    </source>
</evidence>
<keyword evidence="8" id="KW-1185">Reference proteome</keyword>
<reference evidence="7 8" key="1">
    <citation type="submission" date="2018-11" db="EMBL/GenBank/DDBJ databases">
        <authorList>
            <consortium name="Pathogen Informatics"/>
        </authorList>
    </citation>
    <scope>NUCLEOTIDE SEQUENCE [LARGE SCALE GENOMIC DNA]</scope>
</reference>
<proteinExistence type="predicted"/>
<dbReference type="SUPFAM" id="SSF103473">
    <property type="entry name" value="MFS general substrate transporter"/>
    <property type="match status" value="1"/>
</dbReference>
<evidence type="ECO:0000256" key="4">
    <source>
        <dbReference type="ARBA" id="ARBA00023136"/>
    </source>
</evidence>
<evidence type="ECO:0000256" key="5">
    <source>
        <dbReference type="SAM" id="Phobius"/>
    </source>
</evidence>
<feature type="transmembrane region" description="Helical" evidence="5">
    <location>
        <begin position="409"/>
        <end position="434"/>
    </location>
</feature>
<dbReference type="Pfam" id="PF07690">
    <property type="entry name" value="MFS_1"/>
    <property type="match status" value="1"/>
</dbReference>
<feature type="domain" description="Major facilitator superfamily (MFS) profile" evidence="6">
    <location>
        <begin position="96"/>
        <end position="557"/>
    </location>
</feature>
<dbReference type="OrthoDB" id="5141738at2759"/>
<dbReference type="PANTHER" id="PTHR24064">
    <property type="entry name" value="SOLUTE CARRIER FAMILY 22 MEMBER"/>
    <property type="match status" value="1"/>
</dbReference>
<dbReference type="PROSITE" id="PS00216">
    <property type="entry name" value="SUGAR_TRANSPORT_1"/>
    <property type="match status" value="1"/>
</dbReference>